<reference evidence="2 3" key="1">
    <citation type="submission" date="2014-05" db="EMBL/GenBank/DDBJ databases">
        <title>Draft genome sequence of a rare smut relative, Tilletiaria anomala UBC 951.</title>
        <authorList>
            <consortium name="DOE Joint Genome Institute"/>
            <person name="Toome M."/>
            <person name="Kuo A."/>
            <person name="Henrissat B."/>
            <person name="Lipzen A."/>
            <person name="Tritt A."/>
            <person name="Yoshinaga Y."/>
            <person name="Zane M."/>
            <person name="Barry K."/>
            <person name="Grigoriev I.V."/>
            <person name="Spatafora J.W."/>
            <person name="Aimea M.C."/>
        </authorList>
    </citation>
    <scope>NUCLEOTIDE SEQUENCE [LARGE SCALE GENOMIC DNA]</scope>
    <source>
        <strain evidence="2 3">UBC 951</strain>
    </source>
</reference>
<evidence type="ECO:0000313" key="3">
    <source>
        <dbReference type="Proteomes" id="UP000027361"/>
    </source>
</evidence>
<feature type="compositionally biased region" description="Polar residues" evidence="1">
    <location>
        <begin position="558"/>
        <end position="567"/>
    </location>
</feature>
<dbReference type="GeneID" id="25267459"/>
<evidence type="ECO:0000313" key="2">
    <source>
        <dbReference type="EMBL" id="KDN37238.1"/>
    </source>
</evidence>
<dbReference type="OrthoDB" id="2536714at2759"/>
<protein>
    <submittedName>
        <fullName evidence="2">Uncharacterized protein</fullName>
    </submittedName>
</protein>
<keyword evidence="3" id="KW-1185">Reference proteome</keyword>
<dbReference type="Proteomes" id="UP000027361">
    <property type="component" value="Unassembled WGS sequence"/>
</dbReference>
<gene>
    <name evidence="2" type="ORF">K437DRAFT_42405</name>
</gene>
<feature type="compositionally biased region" description="Low complexity" evidence="1">
    <location>
        <begin position="192"/>
        <end position="215"/>
    </location>
</feature>
<feature type="compositionally biased region" description="Low complexity" evidence="1">
    <location>
        <begin position="467"/>
        <end position="479"/>
    </location>
</feature>
<sequence length="773" mass="81048">MATLTREGRQSHPPVCTTPLQSVQLSGDGLTTSCVLNQKSNKSTLIAANGRKASTPKARRTVSSAEIVTLKGSSHLTQSKSGIAARRRTAELLRSTTQKSASPPEVDALPTPPARPPRLPTASLSQRHPRQAHIKETTFDSLQELLERAGYRETRVITPDQKRLAAELAARGRREEDEAIHALTAMEQRRQGSFSGRSAAEGAARGPIPGSWSASSAASSTSIWNWMGTGRATKQVEAEEAALMSPVGSAASWISSVTALWPPSADQPGGTTSSDWLVRFPHGDDDQAAIEAVAPIRIERPSPKRHLRKSKSTITHAAATERAESILPSIVLTSAAEGFSATITAQTTNDDGGAIRLSPSLATSKRPLLRKRRSKNDLWQASLALRDASGTACSSKSLLSRSIVQVGIGSAEMASTTLSARLLSGAPIQRRSSIDAFGQAQPTMRESMSVAADISSGEASPEGWRNSLSSLSRASGQSLDPPVQEAAVPALLVSAPAQPLLSSEVAVAPRNAGCLRPASLRKAYSIEVLRAALQGDSPGSRIASTSTAQAQAHASTSGLTPSSSAGSITPAAMAAPVLTITTPSGTDSPQTLPLVGAEFEPLSLEHSRSVMSHISDVLDAAGGDTPLPAAERRFSSSATRQKARRSPAARPAQDAASISSQGSVLAEQTNTVLDSSKRTRRALVGTPDSPFSKSSQPHKAVRTSSVAEPVKLGMKGQATPPRRTRHSSNESPTSVVAQSRSLRRTGVSLALRDHVAHAALPALASPTKRPLKR</sequence>
<name>A0A066VAC3_TILAU</name>
<feature type="region of interest" description="Disordered" evidence="1">
    <location>
        <begin position="622"/>
        <end position="741"/>
    </location>
</feature>
<dbReference type="RefSeq" id="XP_013240303.1">
    <property type="nucleotide sequence ID" value="XM_013384849.1"/>
</dbReference>
<feature type="compositionally biased region" description="Low complexity" evidence="1">
    <location>
        <begin position="543"/>
        <end position="557"/>
    </location>
</feature>
<evidence type="ECO:0000256" key="1">
    <source>
        <dbReference type="SAM" id="MobiDB-lite"/>
    </source>
</evidence>
<comment type="caution">
    <text evidence="2">The sequence shown here is derived from an EMBL/GenBank/DDBJ whole genome shotgun (WGS) entry which is preliminary data.</text>
</comment>
<dbReference type="EMBL" id="JMSN01000144">
    <property type="protein sequence ID" value="KDN37238.1"/>
    <property type="molecule type" value="Genomic_DNA"/>
</dbReference>
<feature type="region of interest" description="Disordered" evidence="1">
    <location>
        <begin position="94"/>
        <end position="131"/>
    </location>
</feature>
<feature type="region of interest" description="Disordered" evidence="1">
    <location>
        <begin position="1"/>
        <end position="21"/>
    </location>
</feature>
<feature type="region of interest" description="Disordered" evidence="1">
    <location>
        <begin position="536"/>
        <end position="567"/>
    </location>
</feature>
<proteinExistence type="predicted"/>
<accession>A0A066VAC3</accession>
<dbReference type="HOGENOM" id="CLU_361758_0_0_1"/>
<feature type="compositionally biased region" description="Pro residues" evidence="1">
    <location>
        <begin position="110"/>
        <end position="119"/>
    </location>
</feature>
<feature type="compositionally biased region" description="Polar residues" evidence="1">
    <location>
        <begin position="729"/>
        <end position="740"/>
    </location>
</feature>
<dbReference type="AlphaFoldDB" id="A0A066VAC3"/>
<dbReference type="InParanoid" id="A0A066VAC3"/>
<feature type="region of interest" description="Disordered" evidence="1">
    <location>
        <begin position="448"/>
        <end position="480"/>
    </location>
</feature>
<organism evidence="2 3">
    <name type="scientific">Tilletiaria anomala (strain ATCC 24038 / CBS 436.72 / UBC 951)</name>
    <dbReference type="NCBI Taxonomy" id="1037660"/>
    <lineage>
        <taxon>Eukaryota</taxon>
        <taxon>Fungi</taxon>
        <taxon>Dikarya</taxon>
        <taxon>Basidiomycota</taxon>
        <taxon>Ustilaginomycotina</taxon>
        <taxon>Exobasidiomycetes</taxon>
        <taxon>Georgefischeriales</taxon>
        <taxon>Tilletiariaceae</taxon>
        <taxon>Tilletiaria</taxon>
    </lineage>
</organism>
<feature type="compositionally biased region" description="Polar residues" evidence="1">
    <location>
        <begin position="656"/>
        <end position="674"/>
    </location>
</feature>
<feature type="compositionally biased region" description="Polar residues" evidence="1">
    <location>
        <begin position="689"/>
        <end position="706"/>
    </location>
</feature>
<feature type="region of interest" description="Disordered" evidence="1">
    <location>
        <begin position="188"/>
        <end position="215"/>
    </location>
</feature>
<feature type="compositionally biased region" description="Basic and acidic residues" evidence="1">
    <location>
        <begin position="1"/>
        <end position="10"/>
    </location>
</feature>